<organism evidence="1 2">
    <name type="scientific">Leishmania orientalis</name>
    <dbReference type="NCBI Taxonomy" id="2249476"/>
    <lineage>
        <taxon>Eukaryota</taxon>
        <taxon>Discoba</taxon>
        <taxon>Euglenozoa</taxon>
        <taxon>Kinetoplastea</taxon>
        <taxon>Metakinetoplastina</taxon>
        <taxon>Trypanosomatida</taxon>
        <taxon>Trypanosomatidae</taxon>
        <taxon>Leishmaniinae</taxon>
        <taxon>Leishmania</taxon>
    </lineage>
</organism>
<protein>
    <submittedName>
        <fullName evidence="1">Uncharacterized protein</fullName>
    </submittedName>
</protein>
<reference evidence="2" key="2">
    <citation type="journal article" date="2021" name="Sci. Data">
        <title>Chromosome-scale genome sequencing, assembly and annotation of six genomes from subfamily Leishmaniinae.</title>
        <authorList>
            <person name="Almutairi H."/>
            <person name="Urbaniak M.D."/>
            <person name="Bates M.D."/>
            <person name="Jariyapan N."/>
            <person name="Kwakye-Nuako G."/>
            <person name="Thomaz Soccol V."/>
            <person name="Al-Salem W.S."/>
            <person name="Dillon R.J."/>
            <person name="Bates P.A."/>
            <person name="Gatherer D."/>
        </authorList>
    </citation>
    <scope>NUCLEOTIDE SEQUENCE [LARGE SCALE GENOMIC DNA]</scope>
</reference>
<reference evidence="2" key="1">
    <citation type="journal article" date="2021" name="Microbiol. Resour. Announc.">
        <title>LGAAP: Leishmaniinae Genome Assembly and Annotation Pipeline.</title>
        <authorList>
            <person name="Almutairi H."/>
            <person name="Urbaniak M.D."/>
            <person name="Bates M.D."/>
            <person name="Jariyapan N."/>
            <person name="Kwakye-Nuako G."/>
            <person name="Thomaz-Soccol V."/>
            <person name="Al-Salem W.S."/>
            <person name="Dillon R.J."/>
            <person name="Bates P.A."/>
            <person name="Gatherer D."/>
        </authorList>
    </citation>
    <scope>NUCLEOTIDE SEQUENCE [LARGE SCALE GENOMIC DNA]</scope>
</reference>
<sequence>MLGLVEAVPVPYASTRVCNKATAITGSTADVRATSLPAVGGGGRTCFCSCLCAHT</sequence>
<dbReference type="GeneID" id="92363324"/>
<dbReference type="RefSeq" id="XP_067066022.1">
    <property type="nucleotide sequence ID" value="XM_067209390.1"/>
</dbReference>
<name>A0A836I3Q7_9TRYP</name>
<dbReference type="EMBL" id="JAFHLR010000004">
    <property type="protein sequence ID" value="KAG5487825.1"/>
    <property type="molecule type" value="Genomic_DNA"/>
</dbReference>
<evidence type="ECO:0000313" key="1">
    <source>
        <dbReference type="EMBL" id="KAG5487825.1"/>
    </source>
</evidence>
<accession>A0A836I3Q7</accession>
<comment type="caution">
    <text evidence="1">The sequence shown here is derived from an EMBL/GenBank/DDBJ whole genome shotgun (WGS) entry which is preliminary data.</text>
</comment>
<dbReference type="AlphaFoldDB" id="A0A836I3Q7"/>
<dbReference type="KEGG" id="loi:92363324"/>
<gene>
    <name evidence="1" type="ORF">LSCM4_07503</name>
</gene>
<evidence type="ECO:0000313" key="2">
    <source>
        <dbReference type="Proteomes" id="UP000674143"/>
    </source>
</evidence>
<proteinExistence type="predicted"/>
<dbReference type="Proteomes" id="UP000674143">
    <property type="component" value="Unassembled WGS sequence"/>
</dbReference>
<keyword evidence="2" id="KW-1185">Reference proteome</keyword>